<proteinExistence type="predicted"/>
<dbReference type="Proteomes" id="UP001295684">
    <property type="component" value="Unassembled WGS sequence"/>
</dbReference>
<accession>A0AAD1Y827</accession>
<protein>
    <submittedName>
        <fullName evidence="2">Uncharacterized protein</fullName>
    </submittedName>
</protein>
<feature type="compositionally biased region" description="Basic and acidic residues" evidence="1">
    <location>
        <begin position="56"/>
        <end position="65"/>
    </location>
</feature>
<feature type="region of interest" description="Disordered" evidence="1">
    <location>
        <begin position="692"/>
        <end position="738"/>
    </location>
</feature>
<evidence type="ECO:0000256" key="1">
    <source>
        <dbReference type="SAM" id="MobiDB-lite"/>
    </source>
</evidence>
<name>A0AAD1Y827_EUPCR</name>
<organism evidence="2 3">
    <name type="scientific">Euplotes crassus</name>
    <dbReference type="NCBI Taxonomy" id="5936"/>
    <lineage>
        <taxon>Eukaryota</taxon>
        <taxon>Sar</taxon>
        <taxon>Alveolata</taxon>
        <taxon>Ciliophora</taxon>
        <taxon>Intramacronucleata</taxon>
        <taxon>Spirotrichea</taxon>
        <taxon>Hypotrichia</taxon>
        <taxon>Euplotida</taxon>
        <taxon>Euplotidae</taxon>
        <taxon>Moneuplotes</taxon>
    </lineage>
</organism>
<dbReference type="AlphaFoldDB" id="A0AAD1Y827"/>
<feature type="region of interest" description="Disordered" evidence="1">
    <location>
        <begin position="620"/>
        <end position="664"/>
    </location>
</feature>
<feature type="compositionally biased region" description="Low complexity" evidence="1">
    <location>
        <begin position="639"/>
        <end position="652"/>
    </location>
</feature>
<keyword evidence="3" id="KW-1185">Reference proteome</keyword>
<sequence length="738" mass="85327">MSSTSKRKESILKGTAQWYPSSPSSDRKRDKKREYLEKLSNKIGSKIPSPHRSRRTKEILRESTSKNEGPVMLSDKINEHFDNSLFRNEHYIALSNYYTPHEPVDCQSIYNMLDLYDKHSDNVTKNIDLTRNDCSKEREEEYCSSMEEINDETIGVLVKEPKGNDALFSFRKKPSFPKMIIPIANKFDQNNFDFESVDELTDYNTREFNSSGNIDQNLSCSKQIIIKFEQSKICNELSGSEIKINDIKCHEIASSLSPDKDFNDELISKTNLCQPSLPSPNFMSCMEKKMHDYKNFGSAKAIENYSQKDPFSMIHENSKDGSVILNHTFQNGNNLARTDSQISNTNWIYKTSSKYKSAVVDYDVSSSAKNSPRRADINMIINDPIPEKSNENSSSNEQIAKLQKVKQANEQELVSVMKIGEKENIQDDILESIRSLHSKLDSIQSVLSSNNHQKEEDKSEEQPINFQRDSSEFQIKNNQMKEALKSDTESELDKPVAYPRDQLICPQISDALRLDVDISNSFQLVERELTPKLPTEFLNFDAIKSSSSRNSETSVEMAAIFPSYSNNDRLQTEVTSNNPPKRIISISPKRKSIKRRKSGSRIYDKQMKWLREKNERNEIMRREQYKSIRSKTRSRSVKSSRPSSPKSQRRLSTSICKTEKSTRQVKTKRDKTFCDFLIRNEIWQENKKKHIEETTNKLRSAEKLKMTKDKPKRRSRSARKRNKQSKESNGFKTTRTGQ</sequence>
<feature type="compositionally biased region" description="Basic residues" evidence="1">
    <location>
        <begin position="710"/>
        <end position="723"/>
    </location>
</feature>
<feature type="compositionally biased region" description="Basic and acidic residues" evidence="1">
    <location>
        <begin position="452"/>
        <end position="461"/>
    </location>
</feature>
<gene>
    <name evidence="2" type="ORF">ECRASSUSDP1_LOCUS28789</name>
</gene>
<evidence type="ECO:0000313" key="3">
    <source>
        <dbReference type="Proteomes" id="UP001295684"/>
    </source>
</evidence>
<feature type="region of interest" description="Disordered" evidence="1">
    <location>
        <begin position="1"/>
        <end position="70"/>
    </location>
</feature>
<evidence type="ECO:0000313" key="2">
    <source>
        <dbReference type="EMBL" id="CAI2387161.1"/>
    </source>
</evidence>
<comment type="caution">
    <text evidence="2">The sequence shown here is derived from an EMBL/GenBank/DDBJ whole genome shotgun (WGS) entry which is preliminary data.</text>
</comment>
<feature type="compositionally biased region" description="Basic and acidic residues" evidence="1">
    <location>
        <begin position="25"/>
        <end position="40"/>
    </location>
</feature>
<feature type="compositionally biased region" description="Basic residues" evidence="1">
    <location>
        <begin position="628"/>
        <end position="638"/>
    </location>
</feature>
<feature type="compositionally biased region" description="Basic and acidic residues" evidence="1">
    <location>
        <begin position="1"/>
        <end position="11"/>
    </location>
</feature>
<feature type="compositionally biased region" description="Polar residues" evidence="1">
    <location>
        <begin position="727"/>
        <end position="738"/>
    </location>
</feature>
<dbReference type="EMBL" id="CAMPGE010029679">
    <property type="protein sequence ID" value="CAI2387161.1"/>
    <property type="molecule type" value="Genomic_DNA"/>
</dbReference>
<reference evidence="2" key="1">
    <citation type="submission" date="2023-07" db="EMBL/GenBank/DDBJ databases">
        <authorList>
            <consortium name="AG Swart"/>
            <person name="Singh M."/>
            <person name="Singh A."/>
            <person name="Seah K."/>
            <person name="Emmerich C."/>
        </authorList>
    </citation>
    <scope>NUCLEOTIDE SEQUENCE</scope>
    <source>
        <strain evidence="2">DP1</strain>
    </source>
</reference>
<feature type="region of interest" description="Disordered" evidence="1">
    <location>
        <begin position="448"/>
        <end position="470"/>
    </location>
</feature>
<feature type="compositionally biased region" description="Basic and acidic residues" evidence="1">
    <location>
        <begin position="692"/>
        <end position="709"/>
    </location>
</feature>